<dbReference type="CDD" id="cd01392">
    <property type="entry name" value="HTH_LacI"/>
    <property type="match status" value="1"/>
</dbReference>
<dbReference type="InterPro" id="IPR028082">
    <property type="entry name" value="Peripla_BP_I"/>
</dbReference>
<dbReference type="SUPFAM" id="SSF53822">
    <property type="entry name" value="Periplasmic binding protein-like I"/>
    <property type="match status" value="1"/>
</dbReference>
<dbReference type="Pfam" id="PF13407">
    <property type="entry name" value="Peripla_BP_4"/>
    <property type="match status" value="1"/>
</dbReference>
<reference evidence="5" key="1">
    <citation type="submission" date="2020-12" db="EMBL/GenBank/DDBJ databases">
        <title>Oil enriched cultivation method for isolating marine PHA-producing bacteria.</title>
        <authorList>
            <person name="Zheng W."/>
            <person name="Yu S."/>
            <person name="Huang Y."/>
        </authorList>
    </citation>
    <scope>NUCLEOTIDE SEQUENCE</scope>
    <source>
        <strain evidence="5">SY-2-12</strain>
    </source>
</reference>
<dbReference type="AlphaFoldDB" id="A0A939J2E1"/>
<proteinExistence type="predicted"/>
<name>A0A939J2E1_9HYPH</name>
<evidence type="ECO:0000313" key="5">
    <source>
        <dbReference type="EMBL" id="MBN9669447.1"/>
    </source>
</evidence>
<accession>A0A939J2E1</accession>
<dbReference type="Gene3D" id="3.40.50.2300">
    <property type="match status" value="2"/>
</dbReference>
<protein>
    <submittedName>
        <fullName evidence="5">LacI family DNA-binding transcriptional regulator</fullName>
    </submittedName>
</protein>
<dbReference type="GO" id="GO:0000976">
    <property type="term" value="F:transcription cis-regulatory region binding"/>
    <property type="evidence" value="ECO:0007669"/>
    <property type="project" value="TreeGrafter"/>
</dbReference>
<dbReference type="PANTHER" id="PTHR30146:SF152">
    <property type="entry name" value="TRANSCRIPTIONAL REGULATORY PROTEIN"/>
    <property type="match status" value="1"/>
</dbReference>
<dbReference type="RefSeq" id="WP_207139012.1">
    <property type="nucleotide sequence ID" value="NZ_JAEKJZ010000001.1"/>
</dbReference>
<keyword evidence="2 5" id="KW-0238">DNA-binding</keyword>
<dbReference type="SMART" id="SM00354">
    <property type="entry name" value="HTH_LACI"/>
    <property type="match status" value="1"/>
</dbReference>
<dbReference type="GO" id="GO:0003700">
    <property type="term" value="F:DNA-binding transcription factor activity"/>
    <property type="evidence" value="ECO:0007669"/>
    <property type="project" value="TreeGrafter"/>
</dbReference>
<dbReference type="PANTHER" id="PTHR30146">
    <property type="entry name" value="LACI-RELATED TRANSCRIPTIONAL REPRESSOR"/>
    <property type="match status" value="1"/>
</dbReference>
<dbReference type="CDD" id="cd06307">
    <property type="entry name" value="PBP1_sugar_binding"/>
    <property type="match status" value="1"/>
</dbReference>
<dbReference type="Proteomes" id="UP000664096">
    <property type="component" value="Unassembled WGS sequence"/>
</dbReference>
<evidence type="ECO:0000259" key="4">
    <source>
        <dbReference type="PROSITE" id="PS50932"/>
    </source>
</evidence>
<dbReference type="InterPro" id="IPR010982">
    <property type="entry name" value="Lambda_DNA-bd_dom_sf"/>
</dbReference>
<keyword evidence="1" id="KW-0805">Transcription regulation</keyword>
<dbReference type="EMBL" id="JAEKJZ010000001">
    <property type="protein sequence ID" value="MBN9669447.1"/>
    <property type="molecule type" value="Genomic_DNA"/>
</dbReference>
<keyword evidence="3" id="KW-0804">Transcription</keyword>
<organism evidence="5 6">
    <name type="scientific">Roseibium aggregatum</name>
    <dbReference type="NCBI Taxonomy" id="187304"/>
    <lineage>
        <taxon>Bacteria</taxon>
        <taxon>Pseudomonadati</taxon>
        <taxon>Pseudomonadota</taxon>
        <taxon>Alphaproteobacteria</taxon>
        <taxon>Hyphomicrobiales</taxon>
        <taxon>Stappiaceae</taxon>
        <taxon>Roseibium</taxon>
    </lineage>
</organism>
<sequence length="338" mass="37103">MRPTTKDLAKVAGVSRATVDRVLNGREGVKQKTIDRVNEAIRELGFVRNLSAANLAKKKSYRYVFVLPRSGDLFLQEIMRHVREAETILVDDMMSADIVQLDENDPHGIAAYLGTLTTETVDGVAIMAPESPQVRDAIVRLNERGVRALPFVSNQTLTDNDWVGIDNRAAGATAGTLLGRFLGGVEGNVLIVSETMKSRDSLERRFGFDQVINSQFPRLRALPSLETYGSMDRAEAVIRATASRQKIAAAYILASEARGPLTVLRELGLPGDIVTVAHERTPYTEEALRSGDLDAVISQDAGHLARSAIRKLKAMTDRRSTLLSQEKIRIEILLAANL</sequence>
<dbReference type="InterPro" id="IPR025997">
    <property type="entry name" value="SBP_2_dom"/>
</dbReference>
<dbReference type="SUPFAM" id="SSF47413">
    <property type="entry name" value="lambda repressor-like DNA-binding domains"/>
    <property type="match status" value="1"/>
</dbReference>
<evidence type="ECO:0000256" key="1">
    <source>
        <dbReference type="ARBA" id="ARBA00023015"/>
    </source>
</evidence>
<dbReference type="Gene3D" id="1.10.260.40">
    <property type="entry name" value="lambda repressor-like DNA-binding domains"/>
    <property type="match status" value="1"/>
</dbReference>
<dbReference type="PROSITE" id="PS50932">
    <property type="entry name" value="HTH_LACI_2"/>
    <property type="match status" value="1"/>
</dbReference>
<evidence type="ECO:0000256" key="3">
    <source>
        <dbReference type="ARBA" id="ARBA00023163"/>
    </source>
</evidence>
<dbReference type="Pfam" id="PF00356">
    <property type="entry name" value="LacI"/>
    <property type="match status" value="1"/>
</dbReference>
<feature type="domain" description="HTH lacI-type" evidence="4">
    <location>
        <begin position="3"/>
        <end position="57"/>
    </location>
</feature>
<evidence type="ECO:0000313" key="6">
    <source>
        <dbReference type="Proteomes" id="UP000664096"/>
    </source>
</evidence>
<comment type="caution">
    <text evidence="5">The sequence shown here is derived from an EMBL/GenBank/DDBJ whole genome shotgun (WGS) entry which is preliminary data.</text>
</comment>
<gene>
    <name evidence="5" type="ORF">JF539_03785</name>
</gene>
<evidence type="ECO:0000256" key="2">
    <source>
        <dbReference type="ARBA" id="ARBA00023125"/>
    </source>
</evidence>
<dbReference type="InterPro" id="IPR000843">
    <property type="entry name" value="HTH_LacI"/>
</dbReference>